<keyword evidence="1 3" id="KW-0807">Transducer</keyword>
<evidence type="ECO:0000256" key="1">
    <source>
        <dbReference type="ARBA" id="ARBA00023224"/>
    </source>
</evidence>
<dbReference type="SMART" id="SM00283">
    <property type="entry name" value="MA"/>
    <property type="match status" value="1"/>
</dbReference>
<evidence type="ECO:0000313" key="8">
    <source>
        <dbReference type="EMBL" id="MFC1851052.1"/>
    </source>
</evidence>
<evidence type="ECO:0000259" key="6">
    <source>
        <dbReference type="PROSITE" id="PS50111"/>
    </source>
</evidence>
<evidence type="ECO:0000313" key="9">
    <source>
        <dbReference type="Proteomes" id="UP001594351"/>
    </source>
</evidence>
<dbReference type="PROSITE" id="PS50885">
    <property type="entry name" value="HAMP"/>
    <property type="match status" value="1"/>
</dbReference>
<dbReference type="SUPFAM" id="SSF58104">
    <property type="entry name" value="Methyl-accepting chemotaxis protein (MCP) signaling domain"/>
    <property type="match status" value="3"/>
</dbReference>
<feature type="domain" description="Methyl-accepting transducer" evidence="6">
    <location>
        <begin position="369"/>
        <end position="605"/>
    </location>
</feature>
<dbReference type="PANTHER" id="PTHR32089">
    <property type="entry name" value="METHYL-ACCEPTING CHEMOTAXIS PROTEIN MCPB"/>
    <property type="match status" value="1"/>
</dbReference>
<dbReference type="InterPro" id="IPR004090">
    <property type="entry name" value="Chemotax_Me-accpt_rcpt"/>
</dbReference>
<dbReference type="PRINTS" id="PR00260">
    <property type="entry name" value="CHEMTRNSDUCR"/>
</dbReference>
<keyword evidence="5" id="KW-1133">Transmembrane helix</keyword>
<accession>A0ABV6YXY6</accession>
<protein>
    <submittedName>
        <fullName evidence="8">Methyl-accepting chemotaxis protein</fullName>
    </submittedName>
</protein>
<feature type="domain" description="HAMP" evidence="7">
    <location>
        <begin position="228"/>
        <end position="280"/>
    </location>
</feature>
<dbReference type="InterPro" id="IPR004089">
    <property type="entry name" value="MCPsignal_dom"/>
</dbReference>
<dbReference type="Pfam" id="PF00672">
    <property type="entry name" value="HAMP"/>
    <property type="match status" value="1"/>
</dbReference>
<feature type="transmembrane region" description="Helical" evidence="5">
    <location>
        <begin position="204"/>
        <end position="227"/>
    </location>
</feature>
<keyword evidence="9" id="KW-1185">Reference proteome</keyword>
<keyword evidence="5" id="KW-0472">Membrane</keyword>
<reference evidence="8 9" key="1">
    <citation type="submission" date="2024-09" db="EMBL/GenBank/DDBJ databases">
        <title>Laminarin stimulates single cell rates of sulfate reduction while oxygen inhibits transcriptomic activity in coastal marine sediment.</title>
        <authorList>
            <person name="Lindsay M."/>
            <person name="Orcutt B."/>
            <person name="Emerson D."/>
            <person name="Stepanauskas R."/>
            <person name="D'Angelo T."/>
        </authorList>
    </citation>
    <scope>NUCLEOTIDE SEQUENCE [LARGE SCALE GENOMIC DNA]</scope>
    <source>
        <strain evidence="8">SAG AM-311-K15</strain>
    </source>
</reference>
<dbReference type="Pfam" id="PF00015">
    <property type="entry name" value="MCPsignal"/>
    <property type="match status" value="1"/>
</dbReference>
<dbReference type="PROSITE" id="PS50111">
    <property type="entry name" value="CHEMOTAXIS_TRANSDUC_2"/>
    <property type="match status" value="1"/>
</dbReference>
<dbReference type="Gene3D" id="1.10.287.950">
    <property type="entry name" value="Methyl-accepting chemotaxis protein"/>
    <property type="match status" value="1"/>
</dbReference>
<comment type="similarity">
    <text evidence="2">Belongs to the methyl-accepting chemotaxis (MCP) protein family.</text>
</comment>
<proteinExistence type="inferred from homology"/>
<dbReference type="CDD" id="cd06225">
    <property type="entry name" value="HAMP"/>
    <property type="match status" value="1"/>
</dbReference>
<evidence type="ECO:0000256" key="4">
    <source>
        <dbReference type="SAM" id="Coils"/>
    </source>
</evidence>
<evidence type="ECO:0000256" key="2">
    <source>
        <dbReference type="ARBA" id="ARBA00029447"/>
    </source>
</evidence>
<dbReference type="SMART" id="SM00304">
    <property type="entry name" value="HAMP"/>
    <property type="match status" value="2"/>
</dbReference>
<evidence type="ECO:0000256" key="3">
    <source>
        <dbReference type="PROSITE-ProRule" id="PRU00284"/>
    </source>
</evidence>
<dbReference type="EMBL" id="JBHPBY010000147">
    <property type="protein sequence ID" value="MFC1851052.1"/>
    <property type="molecule type" value="Genomic_DNA"/>
</dbReference>
<gene>
    <name evidence="8" type="ORF">ACFL27_12735</name>
</gene>
<feature type="transmembrane region" description="Helical" evidence="5">
    <location>
        <begin position="12"/>
        <end position="32"/>
    </location>
</feature>
<evidence type="ECO:0000259" key="7">
    <source>
        <dbReference type="PROSITE" id="PS50885"/>
    </source>
</evidence>
<dbReference type="PANTHER" id="PTHR32089:SF112">
    <property type="entry name" value="LYSOZYME-LIKE PROTEIN-RELATED"/>
    <property type="match status" value="1"/>
</dbReference>
<sequence>MEIKGLGLKPKFIGSILAFITILAILSSFFLYSKTYDTLQEELLAKGDVITSKMALQSGPHLYLIGAASSKVELRQIAQEVLREESVEYLIVYNSIGQIVLAGEKQEGKPKVGEDTNQFPRLKNVVLADKEFDDIYFKAMEKKLITTASKLTGAAHDNFAIVKYSPKLFRSEPGPDTGESYKEPYGLVQLGLTTKIISSRVWNIITPSLTGNIILLIIIGTISSIFVNRLLTPLKNIAQISLAISHGDLSSEVEVTRVDEIGILQQAFQDMTIRLRDMIGKVRLAAQNLGETSDQILSLTKEVSEGGKRQTTSTEKSTTLVEQMVVSIREISQGVENLTLSAENNSSSILEMATSIQEVASHTESLSAAVDETSSSIEEMTASIQQVAENVHALSSSMQVTASSINQIDVSIKQVEENAKESSRVSDQVARDAEMGMGSVEKTIDGMNRIQHAVHETENVILSLGGSSKKIGEILDVINDIARQTNLLALNAAIIAAQAGEHGRGFAVVAEEIRDLSERTAASTQEIADLIKGVQKEVERAVEAMEIGTELTVDGVKLANDSGSALKLILTSAQNSNALTQAIAKTTMEQSKGSRHVTEAIDNIRIMVQQIDNATQEQAKGSKLIMKATENMKDNTEQVRKATGEQFHGSKLITKTTEEVKEMTQRIETALKAQDQGSQLILDAVEKIRQIVRQNQWATQEMDLGVKKLLEQGRELEETVTQFNL</sequence>
<dbReference type="Gene3D" id="6.10.340.10">
    <property type="match status" value="1"/>
</dbReference>
<feature type="coiled-coil region" evidence="4">
    <location>
        <begin position="597"/>
        <end position="673"/>
    </location>
</feature>
<name>A0ABV6YXY6_UNCC1</name>
<dbReference type="InterPro" id="IPR003660">
    <property type="entry name" value="HAMP_dom"/>
</dbReference>
<dbReference type="Proteomes" id="UP001594351">
    <property type="component" value="Unassembled WGS sequence"/>
</dbReference>
<keyword evidence="5" id="KW-0812">Transmembrane</keyword>
<comment type="caution">
    <text evidence="8">The sequence shown here is derived from an EMBL/GenBank/DDBJ whole genome shotgun (WGS) entry which is preliminary data.</text>
</comment>
<organism evidence="8 9">
    <name type="scientific">candidate division CSSED10-310 bacterium</name>
    <dbReference type="NCBI Taxonomy" id="2855610"/>
    <lineage>
        <taxon>Bacteria</taxon>
        <taxon>Bacteria division CSSED10-310</taxon>
    </lineage>
</organism>
<evidence type="ECO:0000256" key="5">
    <source>
        <dbReference type="SAM" id="Phobius"/>
    </source>
</evidence>
<keyword evidence="4" id="KW-0175">Coiled coil</keyword>